<evidence type="ECO:0000313" key="1">
    <source>
        <dbReference type="EMBL" id="CUO65234.1"/>
    </source>
</evidence>
<evidence type="ECO:0000313" key="2">
    <source>
        <dbReference type="Proteomes" id="UP000095602"/>
    </source>
</evidence>
<gene>
    <name evidence="1" type="ORF">ERS852497_00362</name>
</gene>
<dbReference type="RefSeq" id="WP_055272462.1">
    <property type="nucleotide sequence ID" value="NZ_CZAJ01000002.1"/>
</dbReference>
<dbReference type="EMBL" id="CZAJ01000002">
    <property type="protein sequence ID" value="CUO65234.1"/>
    <property type="molecule type" value="Genomic_DNA"/>
</dbReference>
<dbReference type="Proteomes" id="UP000095602">
    <property type="component" value="Unassembled WGS sequence"/>
</dbReference>
<protein>
    <submittedName>
        <fullName evidence="1">Uncharacterized protein</fullName>
    </submittedName>
</protein>
<name>A0A174GRN2_9FIRM</name>
<dbReference type="AlphaFoldDB" id="A0A174GRN2"/>
<organism evidence="1 2">
    <name type="scientific">Agathobacter rectalis</name>
    <dbReference type="NCBI Taxonomy" id="39491"/>
    <lineage>
        <taxon>Bacteria</taxon>
        <taxon>Bacillati</taxon>
        <taxon>Bacillota</taxon>
        <taxon>Clostridia</taxon>
        <taxon>Lachnospirales</taxon>
        <taxon>Lachnospiraceae</taxon>
        <taxon>Agathobacter</taxon>
    </lineage>
</organism>
<reference evidence="1 2" key="1">
    <citation type="submission" date="2015-09" db="EMBL/GenBank/DDBJ databases">
        <authorList>
            <consortium name="Pathogen Informatics"/>
        </authorList>
    </citation>
    <scope>NUCLEOTIDE SEQUENCE [LARGE SCALE GENOMIC DNA]</scope>
    <source>
        <strain evidence="1 2">2789STDY5834884</strain>
    </source>
</reference>
<proteinExistence type="predicted"/>
<sequence>MATGDLITRIASQDTLLSVLDEVQRIGAAVVDASKIDWKSLFESRATGEVFSTKFYTYETSTSSLGEKMNASVGLKAVPSTETSKERDDFAVRNAFSFIDCNFVYNEAGKRVPSKIKGQAGFSYTGKVDVGVLTPPTYWGVERHYDKGYYIVHFSDRPHPELGLVPTPWCVDASGNEMGYGLVSKYWAGYIDNTLYSSSGLALAGFMSHNQIRTEMQKKGTGYYGAGSERTAYLLCMLWIKYATKNSQSIFKGCADYNIQTQVVQATTGQKYVIIPTAAANSLATHTAVSIGDPGSDTNHDRGNSKMYNIKDRVNITKIETISGTSNSKVYVDADAFNTTTTTWLSTMPCRTGDTDNILGADGYIANDNKHSFRINGIEEGMGAWFVSANELWNKDSATVTSYYVRGAAAWSASASGYKKVATADMKNSNDQWIGDIEIDEKTGVIWPRAYGSGDSVGVGDHQWKGGTGTGMREALERASLWNGSLGGFSASNLWNDPAYRGWSFSAGV</sequence>
<accession>A0A174GRN2</accession>